<dbReference type="EMBL" id="JADWVN010000017">
    <property type="protein sequence ID" value="MBL7526749.1"/>
    <property type="molecule type" value="Genomic_DNA"/>
</dbReference>
<reference evidence="1 2" key="1">
    <citation type="submission" date="2020-12" db="EMBL/GenBank/DDBJ databases">
        <title>WGS of Legionella: environmental sample.</title>
        <authorList>
            <person name="Cristino S."/>
            <person name="Girolamini L."/>
            <person name="Salaris S."/>
            <person name="Pascale M.R."/>
            <person name="Mazzotta M."/>
            <person name="Orsini M."/>
            <person name="Grottola A."/>
        </authorList>
    </citation>
    <scope>NUCLEOTIDE SEQUENCE [LARGE SCALE GENOMIC DNA]</scope>
    <source>
        <strain evidence="1 2">30cs62</strain>
    </source>
</reference>
<organism evidence="1 2">
    <name type="scientific">Legionella bononiensis</name>
    <dbReference type="NCBI Taxonomy" id="2793102"/>
    <lineage>
        <taxon>Bacteria</taxon>
        <taxon>Pseudomonadati</taxon>
        <taxon>Pseudomonadota</taxon>
        <taxon>Gammaproteobacteria</taxon>
        <taxon>Legionellales</taxon>
        <taxon>Legionellaceae</taxon>
        <taxon>Legionella</taxon>
    </lineage>
</organism>
<accession>A0ABS1WBL8</accession>
<comment type="caution">
    <text evidence="1">The sequence shown here is derived from an EMBL/GenBank/DDBJ whole genome shotgun (WGS) entry which is preliminary data.</text>
</comment>
<sequence length="52" mass="5989">MKHSEIRKAYAQHSTFLIGAASWDIPDYALRTQSEVLVQNFLYLTDMGRDSI</sequence>
<dbReference type="Proteomes" id="UP000809910">
    <property type="component" value="Unassembled WGS sequence"/>
</dbReference>
<gene>
    <name evidence="1" type="ORF">I5282_09215</name>
</gene>
<protein>
    <submittedName>
        <fullName evidence="1">Uncharacterized protein</fullName>
    </submittedName>
</protein>
<name>A0ABS1WBL8_9GAMM</name>
<keyword evidence="2" id="KW-1185">Reference proteome</keyword>
<evidence type="ECO:0000313" key="1">
    <source>
        <dbReference type="EMBL" id="MBL7526749.1"/>
    </source>
</evidence>
<evidence type="ECO:0000313" key="2">
    <source>
        <dbReference type="Proteomes" id="UP000809910"/>
    </source>
</evidence>
<dbReference type="RefSeq" id="WP_203113972.1">
    <property type="nucleotide sequence ID" value="NZ_JADWVN010000017.1"/>
</dbReference>
<proteinExistence type="predicted"/>